<dbReference type="Gene3D" id="3.10.180.10">
    <property type="entry name" value="2,3-Dihydroxybiphenyl 1,2-Dioxygenase, domain 1"/>
    <property type="match status" value="1"/>
</dbReference>
<dbReference type="InterPro" id="IPR052164">
    <property type="entry name" value="Anthracycline_SecMetBiosynth"/>
</dbReference>
<dbReference type="Pfam" id="PF00903">
    <property type="entry name" value="Glyoxalase"/>
    <property type="match status" value="1"/>
</dbReference>
<dbReference type="Proteomes" id="UP000016223">
    <property type="component" value="Chromosome 2"/>
</dbReference>
<dbReference type="InterPro" id="IPR004360">
    <property type="entry name" value="Glyas_Fos-R_dOase_dom"/>
</dbReference>
<dbReference type="EMBL" id="CP003912">
    <property type="protein sequence ID" value="AGU52688.1"/>
    <property type="molecule type" value="Genomic_DNA"/>
</dbReference>
<proteinExistence type="predicted"/>
<dbReference type="SUPFAM" id="SSF54593">
    <property type="entry name" value="Glyoxalase/Bleomycin resistance protein/Dihydroxybiphenyl dioxygenase"/>
    <property type="match status" value="1"/>
</dbReference>
<dbReference type="PATRIC" id="fig|1246301.3.peg.5646"/>
<organism evidence="2 3">
    <name type="scientific">Variovorax paradoxus B4</name>
    <dbReference type="NCBI Taxonomy" id="1246301"/>
    <lineage>
        <taxon>Bacteria</taxon>
        <taxon>Pseudomonadati</taxon>
        <taxon>Pseudomonadota</taxon>
        <taxon>Betaproteobacteria</taxon>
        <taxon>Burkholderiales</taxon>
        <taxon>Comamonadaceae</taxon>
        <taxon>Variovorax</taxon>
    </lineage>
</organism>
<gene>
    <name evidence="2" type="ORF">VAPA_2c01250</name>
</gene>
<evidence type="ECO:0000313" key="3">
    <source>
        <dbReference type="Proteomes" id="UP000016223"/>
    </source>
</evidence>
<evidence type="ECO:0000259" key="1">
    <source>
        <dbReference type="PROSITE" id="PS51819"/>
    </source>
</evidence>
<name>T1XJE3_VARPD</name>
<protein>
    <submittedName>
        <fullName evidence="2">Glyoxalase-like domain-containing protein</fullName>
    </submittedName>
</protein>
<dbReference type="InterPro" id="IPR029068">
    <property type="entry name" value="Glyas_Bleomycin-R_OHBP_Dase"/>
</dbReference>
<dbReference type="OrthoDB" id="8685562at2"/>
<reference evidence="2 3" key="1">
    <citation type="submission" date="2012-10" db="EMBL/GenBank/DDBJ databases">
        <title>Genome sequence of Variovorax paradoxus B4.</title>
        <authorList>
            <person name="Schuldes J."/>
            <person name="Brandt U."/>
            <person name="Hiessl S."/>
            <person name="Wuebbeler J.H."/>
            <person name="Thuermer A."/>
            <person name="Steinbuechel A."/>
            <person name="Daniel R."/>
        </authorList>
    </citation>
    <scope>NUCLEOTIDE SEQUENCE [LARGE SCALE GENOMIC DNA]</scope>
    <source>
        <strain evidence="2 3">B4</strain>
    </source>
</reference>
<sequence>MQLRTARIFVRDLPGASRFYEEVLGLPLKAQGSEQGFCVFDAGPMSLVVEHVDADAPVEDQVLVGRFTGLSFDVADVQSKYRELSSLGVAFTGLPERQDWGGIFATLRDPSGNELQLVQQPLR</sequence>
<dbReference type="PANTHER" id="PTHR33993:SF2">
    <property type="entry name" value="VOC DOMAIN-CONTAINING PROTEIN"/>
    <property type="match status" value="1"/>
</dbReference>
<dbReference type="RefSeq" id="WP_021003521.1">
    <property type="nucleotide sequence ID" value="NC_022234.1"/>
</dbReference>
<dbReference type="AlphaFoldDB" id="T1XJE3"/>
<evidence type="ECO:0000313" key="2">
    <source>
        <dbReference type="EMBL" id="AGU52688.1"/>
    </source>
</evidence>
<dbReference type="PANTHER" id="PTHR33993">
    <property type="entry name" value="GLYOXALASE-RELATED"/>
    <property type="match status" value="1"/>
</dbReference>
<dbReference type="InterPro" id="IPR037523">
    <property type="entry name" value="VOC_core"/>
</dbReference>
<accession>T1XJE3</accession>
<dbReference type="HOGENOM" id="CLU_046006_18_4_4"/>
<feature type="domain" description="VOC" evidence="1">
    <location>
        <begin position="2"/>
        <end position="120"/>
    </location>
</feature>
<dbReference type="KEGG" id="vpd:VAPA_2c01250"/>
<dbReference type="PROSITE" id="PS51819">
    <property type="entry name" value="VOC"/>
    <property type="match status" value="1"/>
</dbReference>